<name>A0A381YM40_9ZZZZ</name>
<gene>
    <name evidence="1" type="ORF">METZ01_LOCUS130894</name>
</gene>
<dbReference type="AlphaFoldDB" id="A0A381YM40"/>
<protein>
    <recommendedName>
        <fullName evidence="2">Serine protease</fullName>
    </recommendedName>
</protein>
<dbReference type="InterPro" id="IPR009003">
    <property type="entry name" value="Peptidase_S1_PA"/>
</dbReference>
<dbReference type="InterPro" id="IPR001940">
    <property type="entry name" value="Peptidase_S1C"/>
</dbReference>
<dbReference type="GO" id="GO:0006508">
    <property type="term" value="P:proteolysis"/>
    <property type="evidence" value="ECO:0007669"/>
    <property type="project" value="InterPro"/>
</dbReference>
<dbReference type="PANTHER" id="PTHR43019">
    <property type="entry name" value="SERINE ENDOPROTEASE DEGS"/>
    <property type="match status" value="1"/>
</dbReference>
<organism evidence="1">
    <name type="scientific">marine metagenome</name>
    <dbReference type="NCBI Taxonomy" id="408172"/>
    <lineage>
        <taxon>unclassified sequences</taxon>
        <taxon>metagenomes</taxon>
        <taxon>ecological metagenomes</taxon>
    </lineage>
</organism>
<dbReference type="GO" id="GO:0004252">
    <property type="term" value="F:serine-type endopeptidase activity"/>
    <property type="evidence" value="ECO:0007669"/>
    <property type="project" value="InterPro"/>
</dbReference>
<sequence length="379" mass="41024">MKLAIITIVALVSLISAFVLHADERTLEEVLAENESLRYEIAVVEYLKTRACDEIALLEKEIDKCSPTAPIQLPPGMVVVDSICSNLPRSQCITESEYEALQAYALENRYYEAEGGLLKLAQELITARTDLILGTAKEFEVGSEKTSSGFPVSRIEEVRQLSSGLRNSVLLYTQSREIPEPEGEFATATAFLIQPDLAVTNSHNVRDEQGSLRKGQIVLYTFQGNTVNALVVGDNPGADIALLRLERPLQLPVLKWGDSRDLSVGDPLFTIGHPGRMGSWVTHVGVLEEFWSAEGVAGVNHETVSFSAPSMKGSSGSPVFDMNGDVVAVFYATTQEVAPPLSLQLHTSIRFLKKETSIGTGAQLASSLVAGFLAGEGVK</sequence>
<dbReference type="Gene3D" id="2.40.10.120">
    <property type="match status" value="1"/>
</dbReference>
<proteinExistence type="predicted"/>
<evidence type="ECO:0000313" key="1">
    <source>
        <dbReference type="EMBL" id="SVA78040.1"/>
    </source>
</evidence>
<dbReference type="SUPFAM" id="SSF50494">
    <property type="entry name" value="Trypsin-like serine proteases"/>
    <property type="match status" value="1"/>
</dbReference>
<reference evidence="1" key="1">
    <citation type="submission" date="2018-05" db="EMBL/GenBank/DDBJ databases">
        <authorList>
            <person name="Lanie J.A."/>
            <person name="Ng W.-L."/>
            <person name="Kazmierczak K.M."/>
            <person name="Andrzejewski T.M."/>
            <person name="Davidsen T.M."/>
            <person name="Wayne K.J."/>
            <person name="Tettelin H."/>
            <person name="Glass J.I."/>
            <person name="Rusch D."/>
            <person name="Podicherti R."/>
            <person name="Tsui H.-C.T."/>
            <person name="Winkler M.E."/>
        </authorList>
    </citation>
    <scope>NUCLEOTIDE SEQUENCE</scope>
</reference>
<evidence type="ECO:0008006" key="2">
    <source>
        <dbReference type="Google" id="ProtNLM"/>
    </source>
</evidence>
<dbReference type="PRINTS" id="PR00834">
    <property type="entry name" value="PROTEASES2C"/>
</dbReference>
<accession>A0A381YM40</accession>
<dbReference type="EMBL" id="UINC01018552">
    <property type="protein sequence ID" value="SVA78040.1"/>
    <property type="molecule type" value="Genomic_DNA"/>
</dbReference>
<dbReference type="Pfam" id="PF13365">
    <property type="entry name" value="Trypsin_2"/>
    <property type="match status" value="1"/>
</dbReference>